<evidence type="ECO:0000256" key="5">
    <source>
        <dbReference type="ARBA" id="ARBA00023163"/>
    </source>
</evidence>
<comment type="caution">
    <text evidence="10">The sequence shown here is derived from an EMBL/GenBank/DDBJ whole genome shotgun (WGS) entry which is preliminary data.</text>
</comment>
<dbReference type="InterPro" id="IPR017855">
    <property type="entry name" value="SMAD-like_dom_sf"/>
</dbReference>
<dbReference type="InterPro" id="IPR036578">
    <property type="entry name" value="SMAD_MH1_sf"/>
</dbReference>
<keyword evidence="5 7" id="KW-0804">Transcription</keyword>
<dbReference type="GO" id="GO:0046872">
    <property type="term" value="F:metal ion binding"/>
    <property type="evidence" value="ECO:0007669"/>
    <property type="project" value="UniProtKB-KW"/>
</dbReference>
<dbReference type="Pfam" id="PF03166">
    <property type="entry name" value="MH2"/>
    <property type="match status" value="1"/>
</dbReference>
<evidence type="ECO:0000256" key="4">
    <source>
        <dbReference type="ARBA" id="ARBA00023015"/>
    </source>
</evidence>
<dbReference type="Proteomes" id="UP000186922">
    <property type="component" value="Unassembled WGS sequence"/>
</dbReference>
<evidence type="ECO:0000256" key="3">
    <source>
        <dbReference type="ARBA" id="ARBA00022833"/>
    </source>
</evidence>
<dbReference type="GO" id="GO:0051239">
    <property type="term" value="P:regulation of multicellular organismal process"/>
    <property type="evidence" value="ECO:0007669"/>
    <property type="project" value="UniProtKB-ARBA"/>
</dbReference>
<dbReference type="SMART" id="SM00524">
    <property type="entry name" value="DWB"/>
    <property type="match status" value="1"/>
</dbReference>
<dbReference type="InterPro" id="IPR013019">
    <property type="entry name" value="MAD_homology_MH1"/>
</dbReference>
<dbReference type="Pfam" id="PF03165">
    <property type="entry name" value="MH1"/>
    <property type="match status" value="1"/>
</dbReference>
<name>A0A1D1V0M1_RAMVA</name>
<evidence type="ECO:0000256" key="7">
    <source>
        <dbReference type="RuleBase" id="RU361195"/>
    </source>
</evidence>
<comment type="subcellular location">
    <subcellularLocation>
        <location evidence="7">Cytoplasm</location>
    </subcellularLocation>
    <subcellularLocation>
        <location evidence="7">Nucleus</location>
    </subcellularLocation>
</comment>
<keyword evidence="6 7" id="KW-0539">Nucleus</keyword>
<gene>
    <name evidence="10" type="primary">RvY_06170-1</name>
    <name evidence="10" type="synonym">RvY_06170.1</name>
    <name evidence="10" type="ORF">RvY_06170</name>
</gene>
<sequence>MAFSFFHPKTASATRRLLQQWKQGDEDEKWAEKAIEAFVKKLKNKKGAMEKLDHAIQNGRQYPDESYECVTIPRSQDGRLQVSHRKGLPHVIACRVWRWPDLQSHHELKARPYCQFPFESTNNKEVCINPYHYQRIESQVLPPVLVPRFCEYSTSAGQPILSPFHQMDDLSMPANFTVDSEQGSFSPDMGGNRRIFSPHPSMASQPSSPFVNSPYPPSPPYSPRMGGDHLANHARVNNAMEMDEGEPTSPVDSLAAMSLNDNTATVVPLEEPAKWCTVQYFELNSRVGEPFHVLTPGNVGFTIDGFTDPSDYGKRFSLGQLSNIHRNSVIENTRKFIGKGVHICYVGGEVYAQCLSSSAIFIQSKESNARHGLHPATIIKLKTGNSQRIFSMEKFARLLQQAALSPDAYEQVYALQNMCIIRMSFVKGWGAEYNRQDVTGTPCWIEMKMAGPLEWLDKTLTQLTPPPNYVGSQS</sequence>
<dbReference type="InterPro" id="IPR008984">
    <property type="entry name" value="SMAD_FHA_dom_sf"/>
</dbReference>
<evidence type="ECO:0000256" key="2">
    <source>
        <dbReference type="ARBA" id="ARBA00022723"/>
    </source>
</evidence>
<dbReference type="GO" id="GO:0005737">
    <property type="term" value="C:cytoplasm"/>
    <property type="evidence" value="ECO:0007669"/>
    <property type="project" value="UniProtKB-SubCell"/>
</dbReference>
<keyword evidence="11" id="KW-1185">Reference proteome</keyword>
<dbReference type="Gene3D" id="2.60.200.10">
    <property type="match status" value="1"/>
</dbReference>
<evidence type="ECO:0000313" key="11">
    <source>
        <dbReference type="Proteomes" id="UP000186922"/>
    </source>
</evidence>
<dbReference type="PROSITE" id="PS51075">
    <property type="entry name" value="MH1"/>
    <property type="match status" value="1"/>
</dbReference>
<dbReference type="GO" id="GO:0030154">
    <property type="term" value="P:cell differentiation"/>
    <property type="evidence" value="ECO:0007669"/>
    <property type="project" value="TreeGrafter"/>
</dbReference>
<dbReference type="GO" id="GO:0000978">
    <property type="term" value="F:RNA polymerase II cis-regulatory region sequence-specific DNA binding"/>
    <property type="evidence" value="ECO:0007669"/>
    <property type="project" value="TreeGrafter"/>
</dbReference>
<dbReference type="GO" id="GO:0050793">
    <property type="term" value="P:regulation of developmental process"/>
    <property type="evidence" value="ECO:0007669"/>
    <property type="project" value="UniProtKB-ARBA"/>
</dbReference>
<feature type="domain" description="MH2" evidence="9">
    <location>
        <begin position="275"/>
        <end position="474"/>
    </location>
</feature>
<dbReference type="SUPFAM" id="SSF49879">
    <property type="entry name" value="SMAD/FHA domain"/>
    <property type="match status" value="1"/>
</dbReference>
<reference evidence="10 11" key="1">
    <citation type="journal article" date="2016" name="Nat. Commun.">
        <title>Extremotolerant tardigrade genome and improved radiotolerance of human cultured cells by tardigrade-unique protein.</title>
        <authorList>
            <person name="Hashimoto T."/>
            <person name="Horikawa D.D."/>
            <person name="Saito Y."/>
            <person name="Kuwahara H."/>
            <person name="Kozuka-Hata H."/>
            <person name="Shin-I T."/>
            <person name="Minakuchi Y."/>
            <person name="Ohishi K."/>
            <person name="Motoyama A."/>
            <person name="Aizu T."/>
            <person name="Enomoto A."/>
            <person name="Kondo K."/>
            <person name="Tanaka S."/>
            <person name="Hara Y."/>
            <person name="Koshikawa S."/>
            <person name="Sagara H."/>
            <person name="Miura T."/>
            <person name="Yokobori S."/>
            <person name="Miyagawa K."/>
            <person name="Suzuki Y."/>
            <person name="Kubo T."/>
            <person name="Oyama M."/>
            <person name="Kohara Y."/>
            <person name="Fujiyama A."/>
            <person name="Arakawa K."/>
            <person name="Katayama T."/>
            <person name="Toyoda A."/>
            <person name="Kunieda T."/>
        </authorList>
    </citation>
    <scope>NUCLEOTIDE SEQUENCE [LARGE SCALE GENOMIC DNA]</scope>
    <source>
        <strain evidence="10 11">YOKOZUNA-1</strain>
    </source>
</reference>
<keyword evidence="2" id="KW-0479">Metal-binding</keyword>
<dbReference type="InterPro" id="IPR013790">
    <property type="entry name" value="Dwarfin"/>
</dbReference>
<keyword evidence="7" id="KW-0963">Cytoplasm</keyword>
<dbReference type="GO" id="GO:0070411">
    <property type="term" value="F:I-SMAD binding"/>
    <property type="evidence" value="ECO:0007669"/>
    <property type="project" value="TreeGrafter"/>
</dbReference>
<evidence type="ECO:0000256" key="6">
    <source>
        <dbReference type="ARBA" id="ARBA00023242"/>
    </source>
</evidence>
<evidence type="ECO:0000313" key="10">
    <source>
        <dbReference type="EMBL" id="GAU94390.1"/>
    </source>
</evidence>
<dbReference type="Gene3D" id="3.90.520.10">
    <property type="entry name" value="SMAD MH1 domain"/>
    <property type="match status" value="1"/>
</dbReference>
<dbReference type="PROSITE" id="PS51076">
    <property type="entry name" value="MH2"/>
    <property type="match status" value="1"/>
</dbReference>
<dbReference type="AlphaFoldDB" id="A0A1D1V0M1"/>
<keyword evidence="3" id="KW-0862">Zinc</keyword>
<dbReference type="PANTHER" id="PTHR13703">
    <property type="entry name" value="SMAD"/>
    <property type="match status" value="1"/>
</dbReference>
<keyword evidence="4 7" id="KW-0805">Transcription regulation</keyword>
<dbReference type="EMBL" id="BDGG01000002">
    <property type="protein sequence ID" value="GAU94390.1"/>
    <property type="molecule type" value="Genomic_DNA"/>
</dbReference>
<dbReference type="PANTHER" id="PTHR13703:SF61">
    <property type="entry name" value="PROTEIN MOTHERS AGAINST DPP"/>
    <property type="match status" value="1"/>
</dbReference>
<evidence type="ECO:0000259" key="8">
    <source>
        <dbReference type="PROSITE" id="PS51075"/>
    </source>
</evidence>
<accession>A0A1D1V0M1</accession>
<dbReference type="GO" id="GO:0060395">
    <property type="term" value="P:SMAD protein signal transduction"/>
    <property type="evidence" value="ECO:0007669"/>
    <property type="project" value="TreeGrafter"/>
</dbReference>
<evidence type="ECO:0000256" key="1">
    <source>
        <dbReference type="ARBA" id="ARBA00005545"/>
    </source>
</evidence>
<dbReference type="OrthoDB" id="5794312at2759"/>
<organism evidence="10 11">
    <name type="scientific">Ramazzottius varieornatus</name>
    <name type="common">Water bear</name>
    <name type="synonym">Tardigrade</name>
    <dbReference type="NCBI Taxonomy" id="947166"/>
    <lineage>
        <taxon>Eukaryota</taxon>
        <taxon>Metazoa</taxon>
        <taxon>Ecdysozoa</taxon>
        <taxon>Tardigrada</taxon>
        <taxon>Eutardigrada</taxon>
        <taxon>Parachela</taxon>
        <taxon>Hypsibioidea</taxon>
        <taxon>Ramazzottiidae</taxon>
        <taxon>Ramazzottius</taxon>
    </lineage>
</organism>
<dbReference type="GO" id="GO:0030509">
    <property type="term" value="P:BMP signaling pathway"/>
    <property type="evidence" value="ECO:0007669"/>
    <property type="project" value="TreeGrafter"/>
</dbReference>
<dbReference type="InterPro" id="IPR001132">
    <property type="entry name" value="SMAD_dom_Dwarfin-type"/>
</dbReference>
<dbReference type="SMART" id="SM00523">
    <property type="entry name" value="DWA"/>
    <property type="match status" value="1"/>
</dbReference>
<evidence type="ECO:0000259" key="9">
    <source>
        <dbReference type="PROSITE" id="PS51076"/>
    </source>
</evidence>
<feature type="domain" description="MH1" evidence="8">
    <location>
        <begin position="12"/>
        <end position="142"/>
    </location>
</feature>
<dbReference type="GO" id="GO:0000981">
    <property type="term" value="F:DNA-binding transcription factor activity, RNA polymerase II-specific"/>
    <property type="evidence" value="ECO:0007669"/>
    <property type="project" value="TreeGrafter"/>
</dbReference>
<dbReference type="GO" id="GO:0071144">
    <property type="term" value="C:heteromeric SMAD protein complex"/>
    <property type="evidence" value="ECO:0007669"/>
    <property type="project" value="TreeGrafter"/>
</dbReference>
<comment type="similarity">
    <text evidence="1 7">Belongs to the dwarfin/SMAD family.</text>
</comment>
<dbReference type="STRING" id="947166.A0A1D1V0M1"/>
<dbReference type="GO" id="GO:0009791">
    <property type="term" value="P:post-embryonic development"/>
    <property type="evidence" value="ECO:0007669"/>
    <property type="project" value="UniProtKB-ARBA"/>
</dbReference>
<dbReference type="GO" id="GO:0009653">
    <property type="term" value="P:anatomical structure morphogenesis"/>
    <property type="evidence" value="ECO:0007669"/>
    <property type="project" value="TreeGrafter"/>
</dbReference>
<dbReference type="InterPro" id="IPR003619">
    <property type="entry name" value="MAD_homology1_Dwarfin-type"/>
</dbReference>
<proteinExistence type="inferred from homology"/>
<protein>
    <recommendedName>
        <fullName evidence="7">Mothers against decapentaplegic homolog</fullName>
        <shortName evidence="7">MAD homolog</shortName>
        <shortName evidence="7">Mothers against DPP homolog</shortName>
    </recommendedName>
    <alternativeName>
        <fullName evidence="7">SMAD family member</fullName>
    </alternativeName>
</protein>
<dbReference type="SUPFAM" id="SSF56366">
    <property type="entry name" value="SMAD MH1 domain"/>
    <property type="match status" value="1"/>
</dbReference>